<dbReference type="GO" id="GO:0009247">
    <property type="term" value="P:glycolipid biosynthetic process"/>
    <property type="evidence" value="ECO:0007669"/>
    <property type="project" value="InterPro"/>
</dbReference>
<evidence type="ECO:0000259" key="20">
    <source>
        <dbReference type="PROSITE" id="PS51194"/>
    </source>
</evidence>
<keyword evidence="13" id="KW-0333">Golgi apparatus</keyword>
<keyword evidence="15" id="KW-0325">Glycoprotein</keyword>
<keyword evidence="12" id="KW-1133">Transmembrane helix</keyword>
<evidence type="ECO:0000256" key="17">
    <source>
        <dbReference type="ARBA" id="ARBA00047984"/>
    </source>
</evidence>
<dbReference type="InterPro" id="IPR050079">
    <property type="entry name" value="DEAD_box_RNA_helicase"/>
</dbReference>
<evidence type="ECO:0000256" key="10">
    <source>
        <dbReference type="ARBA" id="ARBA00022884"/>
    </source>
</evidence>
<accession>A0A5E4N9A9</accession>
<evidence type="ECO:0000256" key="2">
    <source>
        <dbReference type="ARBA" id="ARBA00008124"/>
    </source>
</evidence>
<evidence type="ECO:0000256" key="11">
    <source>
        <dbReference type="ARBA" id="ARBA00022968"/>
    </source>
</evidence>
<keyword evidence="10" id="KW-0694">RNA-binding</keyword>
<keyword evidence="7" id="KW-0378">Hydrolase</keyword>
<feature type="domain" description="Helicase C-terminal" evidence="20">
    <location>
        <begin position="227"/>
        <end position="419"/>
    </location>
</feature>
<feature type="short sequence motif" description="Q motif" evidence="18">
    <location>
        <begin position="6"/>
        <end position="34"/>
    </location>
</feature>
<evidence type="ECO:0000256" key="1">
    <source>
        <dbReference type="ARBA" id="ARBA00004323"/>
    </source>
</evidence>
<evidence type="ECO:0000256" key="4">
    <source>
        <dbReference type="ARBA" id="ARBA00022679"/>
    </source>
</evidence>
<dbReference type="PROSITE" id="PS51194">
    <property type="entry name" value="HELICASE_CTER"/>
    <property type="match status" value="1"/>
</dbReference>
<keyword evidence="9" id="KW-0067">ATP-binding</keyword>
<dbReference type="GO" id="GO:0016787">
    <property type="term" value="F:hydrolase activity"/>
    <property type="evidence" value="ECO:0007669"/>
    <property type="project" value="UniProtKB-KW"/>
</dbReference>
<dbReference type="Proteomes" id="UP000325440">
    <property type="component" value="Unassembled WGS sequence"/>
</dbReference>
<keyword evidence="23" id="KW-1185">Reference proteome</keyword>
<evidence type="ECO:0000256" key="16">
    <source>
        <dbReference type="ARBA" id="ARBA00038041"/>
    </source>
</evidence>
<evidence type="ECO:0000256" key="18">
    <source>
        <dbReference type="PROSITE-ProRule" id="PRU00552"/>
    </source>
</evidence>
<gene>
    <name evidence="22" type="ORF">CINCED_3A012794</name>
</gene>
<keyword evidence="8 22" id="KW-0347">Helicase</keyword>
<comment type="catalytic activity">
    <reaction evidence="17">
        <text>ATP + H2O = ADP + phosphate + H(+)</text>
        <dbReference type="Rhea" id="RHEA:13065"/>
        <dbReference type="ChEBI" id="CHEBI:15377"/>
        <dbReference type="ChEBI" id="CHEBI:15378"/>
        <dbReference type="ChEBI" id="CHEBI:30616"/>
        <dbReference type="ChEBI" id="CHEBI:43474"/>
        <dbReference type="ChEBI" id="CHEBI:456216"/>
        <dbReference type="EC" id="3.6.4.13"/>
    </reaction>
</comment>
<evidence type="ECO:0000256" key="13">
    <source>
        <dbReference type="ARBA" id="ARBA00023034"/>
    </source>
</evidence>
<dbReference type="CDD" id="cd18787">
    <property type="entry name" value="SF2_C_DEAD"/>
    <property type="match status" value="1"/>
</dbReference>
<evidence type="ECO:0000256" key="12">
    <source>
        <dbReference type="ARBA" id="ARBA00022989"/>
    </source>
</evidence>
<dbReference type="InterPro" id="IPR027417">
    <property type="entry name" value="P-loop_NTPase"/>
</dbReference>
<comment type="similarity">
    <text evidence="2">Belongs to the galactose-3-O-sulfotransferase family.</text>
</comment>
<keyword evidence="4" id="KW-0808">Transferase</keyword>
<dbReference type="InterPro" id="IPR014001">
    <property type="entry name" value="Helicase_ATP-bd"/>
</dbReference>
<evidence type="ECO:0000256" key="3">
    <source>
        <dbReference type="ARBA" id="ARBA00012552"/>
    </source>
</evidence>
<organism evidence="22 23">
    <name type="scientific">Cinara cedri</name>
    <dbReference type="NCBI Taxonomy" id="506608"/>
    <lineage>
        <taxon>Eukaryota</taxon>
        <taxon>Metazoa</taxon>
        <taxon>Ecdysozoa</taxon>
        <taxon>Arthropoda</taxon>
        <taxon>Hexapoda</taxon>
        <taxon>Insecta</taxon>
        <taxon>Pterygota</taxon>
        <taxon>Neoptera</taxon>
        <taxon>Paraneoptera</taxon>
        <taxon>Hemiptera</taxon>
        <taxon>Sternorrhyncha</taxon>
        <taxon>Aphidomorpha</taxon>
        <taxon>Aphidoidea</taxon>
        <taxon>Aphididae</taxon>
        <taxon>Lachninae</taxon>
        <taxon>Cinara</taxon>
    </lineage>
</organism>
<dbReference type="InterPro" id="IPR001650">
    <property type="entry name" value="Helicase_C-like"/>
</dbReference>
<dbReference type="PROSITE" id="PS51192">
    <property type="entry name" value="HELICASE_ATP_BIND_1"/>
    <property type="match status" value="1"/>
</dbReference>
<evidence type="ECO:0000256" key="8">
    <source>
        <dbReference type="ARBA" id="ARBA00022806"/>
    </source>
</evidence>
<proteinExistence type="inferred from homology"/>
<reference evidence="22 23" key="1">
    <citation type="submission" date="2019-08" db="EMBL/GenBank/DDBJ databases">
        <authorList>
            <person name="Alioto T."/>
            <person name="Alioto T."/>
            <person name="Gomez Garrido J."/>
        </authorList>
    </citation>
    <scope>NUCLEOTIDE SEQUENCE [LARGE SCALE GENOMIC DNA]</scope>
</reference>
<dbReference type="GO" id="GO:0000139">
    <property type="term" value="C:Golgi membrane"/>
    <property type="evidence" value="ECO:0007669"/>
    <property type="project" value="UniProtKB-SubCell"/>
</dbReference>
<name>A0A5E4N9A9_9HEMI</name>
<dbReference type="PANTHER" id="PTHR47959">
    <property type="entry name" value="ATP-DEPENDENT RNA HELICASE RHLE-RELATED"/>
    <property type="match status" value="1"/>
</dbReference>
<feature type="domain" description="DEAD-box RNA helicase Q" evidence="21">
    <location>
        <begin position="6"/>
        <end position="34"/>
    </location>
</feature>
<dbReference type="PROSITE" id="PS51195">
    <property type="entry name" value="Q_MOTIF"/>
    <property type="match status" value="1"/>
</dbReference>
<dbReference type="InterPro" id="IPR009729">
    <property type="entry name" value="Gal-3-0_sulfotransfrase"/>
</dbReference>
<evidence type="ECO:0000259" key="21">
    <source>
        <dbReference type="PROSITE" id="PS51195"/>
    </source>
</evidence>
<evidence type="ECO:0000313" key="22">
    <source>
        <dbReference type="EMBL" id="VVC41383.1"/>
    </source>
</evidence>
<evidence type="ECO:0000256" key="7">
    <source>
        <dbReference type="ARBA" id="ARBA00022801"/>
    </source>
</evidence>
<keyword evidence="5" id="KW-0812">Transmembrane</keyword>
<protein>
    <recommendedName>
        <fullName evidence="3">RNA helicase</fullName>
        <ecNumber evidence="3">3.6.4.13</ecNumber>
    </recommendedName>
</protein>
<dbReference type="InterPro" id="IPR014014">
    <property type="entry name" value="RNA_helicase_DEAD_Q_motif"/>
</dbReference>
<sequence>MEESNINFHEMNIDDRILKAIANNGWTEPTLVQERGIPLLLEGKDMLVRARTGSGKTAAFVIPIIQKILEFKEINSVSYCTRALILAPSKELCNQIYKNILQLTIKCSREVKCVDISAQIDMKEQRPLLITNPDIIVGTPARILLHLQANNFSLDKLQTIVVDEADLVFSFGYEEEVNEVVKYLPKTYQAVLASATLSEDVLKLKKLLLKNAVLLKLQEPDLAPLSQLSHYKLNAEEEDKAVILYCCFKLNLVKGKTIVFVNTVDKCYKLKLFLEQFGIHTCVLNSELPASCRCHTILQFNNNTYDIIIASDEKFLDEEHEPSSNKTSKRKHDKEFSIARGIDFQFVSVVINFDFPLDIYSYIHRVGRTARGKNKGTAISFLNIREQNLLKDVEDYIKQGISEKKDIFQIFNFKLEEVEGFRYRAKDAWRAVTKIAVREARLKEIKYEMLNSKKLKRYFQDNPRDLLSLRHDKALHTVKLQDHMSDVPDYMVPASLKEFVKDQEERNKDTKKKDRDYYKKKLVGTIIEAKPSQTVLTQKKRVFFLKTHKCASSTIQNILMSFGHKENLDFLLPNVMNYIGNPQHFNTSMIVNKYSTADGQFDMFVHHTRYSQEVKYVMRPDTPLEQVAYLPLNTRNKTYKQILSDDDINQIKKVNMADNMLYNRFLSKFKEKIIEYGIEKLKRGIDKLTAINLRIREKCVKFTINTGYAKTISYKLKENSNIICKYIAINELKYTSILREIQFERQRKHRALDKLINSN</sequence>
<dbReference type="CDD" id="cd17961">
    <property type="entry name" value="DEADc_DDX56"/>
    <property type="match status" value="1"/>
</dbReference>
<comment type="similarity">
    <text evidence="16">Belongs to the DEAD box helicase family. DDX56/DBP9 subfamily.</text>
</comment>
<comment type="subcellular location">
    <subcellularLocation>
        <location evidence="1">Golgi apparatus membrane</location>
        <topology evidence="1">Single-pass type II membrane protein</topology>
    </subcellularLocation>
</comment>
<evidence type="ECO:0000259" key="19">
    <source>
        <dbReference type="PROSITE" id="PS51192"/>
    </source>
</evidence>
<dbReference type="GO" id="GO:0003723">
    <property type="term" value="F:RNA binding"/>
    <property type="evidence" value="ECO:0007669"/>
    <property type="project" value="UniProtKB-KW"/>
</dbReference>
<evidence type="ECO:0000256" key="14">
    <source>
        <dbReference type="ARBA" id="ARBA00023136"/>
    </source>
</evidence>
<dbReference type="OrthoDB" id="1191041at2759"/>
<dbReference type="EMBL" id="CABPRJ010001918">
    <property type="protein sequence ID" value="VVC41383.1"/>
    <property type="molecule type" value="Genomic_DNA"/>
</dbReference>
<evidence type="ECO:0000256" key="15">
    <source>
        <dbReference type="ARBA" id="ARBA00023180"/>
    </source>
</evidence>
<dbReference type="GO" id="GO:0003724">
    <property type="term" value="F:RNA helicase activity"/>
    <property type="evidence" value="ECO:0007669"/>
    <property type="project" value="UniProtKB-EC"/>
</dbReference>
<dbReference type="SMART" id="SM00490">
    <property type="entry name" value="HELICc"/>
    <property type="match status" value="1"/>
</dbReference>
<keyword evidence="14" id="KW-0472">Membrane</keyword>
<dbReference type="AlphaFoldDB" id="A0A5E4N9A9"/>
<dbReference type="Gene3D" id="3.40.50.300">
    <property type="entry name" value="P-loop containing nucleotide triphosphate hydrolases"/>
    <property type="match status" value="3"/>
</dbReference>
<dbReference type="InterPro" id="IPR011545">
    <property type="entry name" value="DEAD/DEAH_box_helicase_dom"/>
</dbReference>
<dbReference type="GO" id="GO:0001733">
    <property type="term" value="F:galactosylceramide sulfotransferase activity"/>
    <property type="evidence" value="ECO:0007669"/>
    <property type="project" value="InterPro"/>
</dbReference>
<keyword evidence="6" id="KW-0547">Nucleotide-binding</keyword>
<dbReference type="EC" id="3.6.4.13" evidence="3"/>
<dbReference type="SUPFAM" id="SSF52540">
    <property type="entry name" value="P-loop containing nucleoside triphosphate hydrolases"/>
    <property type="match status" value="2"/>
</dbReference>
<feature type="domain" description="Helicase ATP-binding" evidence="19">
    <location>
        <begin position="37"/>
        <end position="215"/>
    </location>
</feature>
<dbReference type="SMART" id="SM00487">
    <property type="entry name" value="DEXDc"/>
    <property type="match status" value="1"/>
</dbReference>
<dbReference type="Pfam" id="PF00271">
    <property type="entry name" value="Helicase_C"/>
    <property type="match status" value="1"/>
</dbReference>
<dbReference type="Pfam" id="PF06990">
    <property type="entry name" value="Gal-3-0_sulfotr"/>
    <property type="match status" value="1"/>
</dbReference>
<evidence type="ECO:0000256" key="9">
    <source>
        <dbReference type="ARBA" id="ARBA00022840"/>
    </source>
</evidence>
<dbReference type="GO" id="GO:0005829">
    <property type="term" value="C:cytosol"/>
    <property type="evidence" value="ECO:0007669"/>
    <property type="project" value="TreeGrafter"/>
</dbReference>
<dbReference type="PANTHER" id="PTHR47959:SF21">
    <property type="entry name" value="DEAD-BOX HELICASE 56"/>
    <property type="match status" value="1"/>
</dbReference>
<dbReference type="GO" id="GO:0005524">
    <property type="term" value="F:ATP binding"/>
    <property type="evidence" value="ECO:0007669"/>
    <property type="project" value="UniProtKB-KW"/>
</dbReference>
<evidence type="ECO:0000313" key="23">
    <source>
        <dbReference type="Proteomes" id="UP000325440"/>
    </source>
</evidence>
<evidence type="ECO:0000256" key="5">
    <source>
        <dbReference type="ARBA" id="ARBA00022692"/>
    </source>
</evidence>
<evidence type="ECO:0000256" key="6">
    <source>
        <dbReference type="ARBA" id="ARBA00022741"/>
    </source>
</evidence>
<dbReference type="Pfam" id="PF00270">
    <property type="entry name" value="DEAD"/>
    <property type="match status" value="1"/>
</dbReference>
<keyword evidence="11" id="KW-0735">Signal-anchor</keyword>